<keyword evidence="1" id="KW-0489">Methyltransferase</keyword>
<evidence type="ECO:0000259" key="4">
    <source>
        <dbReference type="Pfam" id="PF08241"/>
    </source>
</evidence>
<dbReference type="EMBL" id="MRZV01000450">
    <property type="protein sequence ID" value="PIK49736.1"/>
    <property type="molecule type" value="Genomic_DNA"/>
</dbReference>
<dbReference type="InterPro" id="IPR013216">
    <property type="entry name" value="Methyltransf_11"/>
</dbReference>
<evidence type="ECO:0000256" key="1">
    <source>
        <dbReference type="ARBA" id="ARBA00022603"/>
    </source>
</evidence>
<keyword evidence="3" id="KW-0949">S-adenosyl-L-methionine</keyword>
<dbReference type="PANTHER" id="PTHR43464:SF19">
    <property type="entry name" value="UBIQUINONE BIOSYNTHESIS O-METHYLTRANSFERASE, MITOCHONDRIAL"/>
    <property type="match status" value="1"/>
</dbReference>
<keyword evidence="6" id="KW-1185">Reference proteome</keyword>
<sequence length="233" mass="26352">MADHVRRLSTEKNVAQVHSFHSFIRSTDADDKSKVATLYDDWTSYDEDVQKVAYKGPSESGVMVSQYCKDKSISILDCGSGTGLVGEVLYPHGFKNVTALDISQKSLDIAKAKGVYSRLICTQAGKHQMPFEENEFDALVCVGCFIPGHMNQEVFPDWLRVVKPGGYIFLIMRTSYLQEGEFKGQFDQAIQTHVDAKRWVKVEARVIPEYFDMFEGVGFVFKVLIVDKRLEDL</sequence>
<proteinExistence type="predicted"/>
<dbReference type="SUPFAM" id="SSF53335">
    <property type="entry name" value="S-adenosyl-L-methionine-dependent methyltransferases"/>
    <property type="match status" value="1"/>
</dbReference>
<dbReference type="OrthoDB" id="3647at2759"/>
<name>A0A2G8KNZ4_STIJA</name>
<dbReference type="STRING" id="307972.A0A2G8KNZ4"/>
<gene>
    <name evidence="5" type="ORF">BSL78_13412</name>
</gene>
<protein>
    <recommendedName>
        <fullName evidence="4">Methyltransferase type 11 domain-containing protein</fullName>
    </recommendedName>
</protein>
<evidence type="ECO:0000313" key="6">
    <source>
        <dbReference type="Proteomes" id="UP000230750"/>
    </source>
</evidence>
<reference evidence="5 6" key="1">
    <citation type="journal article" date="2017" name="PLoS Biol.">
        <title>The sea cucumber genome provides insights into morphological evolution and visceral regeneration.</title>
        <authorList>
            <person name="Zhang X."/>
            <person name="Sun L."/>
            <person name="Yuan J."/>
            <person name="Sun Y."/>
            <person name="Gao Y."/>
            <person name="Zhang L."/>
            <person name="Li S."/>
            <person name="Dai H."/>
            <person name="Hamel J.F."/>
            <person name="Liu C."/>
            <person name="Yu Y."/>
            <person name="Liu S."/>
            <person name="Lin W."/>
            <person name="Guo K."/>
            <person name="Jin S."/>
            <person name="Xu P."/>
            <person name="Storey K.B."/>
            <person name="Huan P."/>
            <person name="Zhang T."/>
            <person name="Zhou Y."/>
            <person name="Zhang J."/>
            <person name="Lin C."/>
            <person name="Li X."/>
            <person name="Xing L."/>
            <person name="Huo D."/>
            <person name="Sun M."/>
            <person name="Wang L."/>
            <person name="Mercier A."/>
            <person name="Li F."/>
            <person name="Yang H."/>
            <person name="Xiang J."/>
        </authorList>
    </citation>
    <scope>NUCLEOTIDE SEQUENCE [LARGE SCALE GENOMIC DNA]</scope>
    <source>
        <strain evidence="5">Shaxun</strain>
        <tissue evidence="5">Muscle</tissue>
    </source>
</reference>
<dbReference type="Proteomes" id="UP000230750">
    <property type="component" value="Unassembled WGS sequence"/>
</dbReference>
<keyword evidence="2" id="KW-0808">Transferase</keyword>
<dbReference type="PANTHER" id="PTHR43464">
    <property type="entry name" value="METHYLTRANSFERASE"/>
    <property type="match status" value="1"/>
</dbReference>
<organism evidence="5 6">
    <name type="scientific">Stichopus japonicus</name>
    <name type="common">Sea cucumber</name>
    <dbReference type="NCBI Taxonomy" id="307972"/>
    <lineage>
        <taxon>Eukaryota</taxon>
        <taxon>Metazoa</taxon>
        <taxon>Echinodermata</taxon>
        <taxon>Eleutherozoa</taxon>
        <taxon>Echinozoa</taxon>
        <taxon>Holothuroidea</taxon>
        <taxon>Aspidochirotacea</taxon>
        <taxon>Aspidochirotida</taxon>
        <taxon>Stichopodidae</taxon>
        <taxon>Apostichopus</taxon>
    </lineage>
</organism>
<dbReference type="InterPro" id="IPR029063">
    <property type="entry name" value="SAM-dependent_MTases_sf"/>
</dbReference>
<dbReference type="GO" id="GO:0032259">
    <property type="term" value="P:methylation"/>
    <property type="evidence" value="ECO:0007669"/>
    <property type="project" value="UniProtKB-KW"/>
</dbReference>
<comment type="caution">
    <text evidence="5">The sequence shown here is derived from an EMBL/GenBank/DDBJ whole genome shotgun (WGS) entry which is preliminary data.</text>
</comment>
<dbReference type="Pfam" id="PF08241">
    <property type="entry name" value="Methyltransf_11"/>
    <property type="match status" value="1"/>
</dbReference>
<dbReference type="CDD" id="cd02440">
    <property type="entry name" value="AdoMet_MTases"/>
    <property type="match status" value="1"/>
</dbReference>
<dbReference type="AlphaFoldDB" id="A0A2G8KNZ4"/>
<evidence type="ECO:0000256" key="3">
    <source>
        <dbReference type="ARBA" id="ARBA00022691"/>
    </source>
</evidence>
<evidence type="ECO:0000313" key="5">
    <source>
        <dbReference type="EMBL" id="PIK49736.1"/>
    </source>
</evidence>
<evidence type="ECO:0000256" key="2">
    <source>
        <dbReference type="ARBA" id="ARBA00022679"/>
    </source>
</evidence>
<accession>A0A2G8KNZ4</accession>
<dbReference type="GO" id="GO:0008757">
    <property type="term" value="F:S-adenosylmethionine-dependent methyltransferase activity"/>
    <property type="evidence" value="ECO:0007669"/>
    <property type="project" value="InterPro"/>
</dbReference>
<feature type="domain" description="Methyltransferase type 11" evidence="4">
    <location>
        <begin position="76"/>
        <end position="169"/>
    </location>
</feature>
<dbReference type="Gene3D" id="3.40.50.150">
    <property type="entry name" value="Vaccinia Virus protein VP39"/>
    <property type="match status" value="1"/>
</dbReference>